<name>L0R4W0_HUMAN</name>
<gene>
    <name evidence="2" type="primary">CDRT1</name>
</gene>
<sequence>MCVFPLRKTTAPSLRPHKSIGQPKLSTHPFLCPKPQKMNTSLGQHLTLRNHGGIHSGVYPK</sequence>
<evidence type="ECO:0000256" key="1">
    <source>
        <dbReference type="SAM" id="MobiDB-lite"/>
    </source>
</evidence>
<reference evidence="2" key="1">
    <citation type="submission" date="2012-10" db="EMBL/GenBank/DDBJ databases">
        <title>Direct identification of alternative open reading frame translation products in human.</title>
        <authorList>
            <person name="Vanderperre B."/>
            <person name="Lucier J.-F."/>
            <person name="Motard J."/>
            <person name="Tremblay G."/>
            <person name="Vanderperre S."/>
            <person name="Wisztorski M."/>
            <person name="Salzet M."/>
            <person name="Boisvert F.-M."/>
            <person name="Roucou X."/>
        </authorList>
    </citation>
    <scope>NUCLEOTIDE SEQUENCE</scope>
</reference>
<accession>L0R4W0</accession>
<protein>
    <submittedName>
        <fullName evidence="2">Alternative protein CDRT1</fullName>
    </submittedName>
</protein>
<dbReference type="OrthoDB" id="674604at2759"/>
<organism evidence="2">
    <name type="scientific">Homo sapiens</name>
    <name type="common">Human</name>
    <dbReference type="NCBI Taxonomy" id="9606"/>
    <lineage>
        <taxon>Eukaryota</taxon>
        <taxon>Metazoa</taxon>
        <taxon>Chordata</taxon>
        <taxon>Craniata</taxon>
        <taxon>Vertebrata</taxon>
        <taxon>Euteleostomi</taxon>
        <taxon>Mammalia</taxon>
        <taxon>Eutheria</taxon>
        <taxon>Euarchontoglires</taxon>
        <taxon>Primates</taxon>
        <taxon>Haplorrhini</taxon>
        <taxon>Catarrhini</taxon>
        <taxon>Hominidae</taxon>
        <taxon>Homo</taxon>
    </lineage>
</organism>
<dbReference type="ChiTaRS" id="CDRT1">
    <property type="organism name" value="human"/>
</dbReference>
<evidence type="ECO:0000313" key="2">
    <source>
        <dbReference type="EMBL" id="CCO13703.1"/>
    </source>
</evidence>
<dbReference type="EMBL" id="HF547992">
    <property type="protein sequence ID" value="CCO13703.1"/>
    <property type="molecule type" value="Genomic_DNA"/>
</dbReference>
<proteinExistence type="predicted"/>
<feature type="region of interest" description="Disordered" evidence="1">
    <location>
        <begin position="8"/>
        <end position="30"/>
    </location>
</feature>
<dbReference type="AlphaFoldDB" id="L0R4W0"/>